<proteinExistence type="inferred from homology"/>
<evidence type="ECO:0000256" key="6">
    <source>
        <dbReference type="ARBA" id="ARBA00022840"/>
    </source>
</evidence>
<evidence type="ECO:0000256" key="4">
    <source>
        <dbReference type="ARBA" id="ARBA00022475"/>
    </source>
</evidence>
<dbReference type="Gene3D" id="3.40.50.300">
    <property type="entry name" value="P-loop containing nucleotide triphosphate hydrolases"/>
    <property type="match status" value="2"/>
</dbReference>
<feature type="domain" description="ABC transporter" evidence="9">
    <location>
        <begin position="4"/>
        <end position="245"/>
    </location>
</feature>
<dbReference type="InterPro" id="IPR050095">
    <property type="entry name" value="ECF_ABC_transporter_ATP-bd"/>
</dbReference>
<evidence type="ECO:0000256" key="5">
    <source>
        <dbReference type="ARBA" id="ARBA00022741"/>
    </source>
</evidence>
<dbReference type="InterPro" id="IPR017871">
    <property type="entry name" value="ABC_transporter-like_CS"/>
</dbReference>
<keyword evidence="10" id="KW-0378">Hydrolase</keyword>
<protein>
    <submittedName>
        <fullName evidence="10">Putative HMP/thiamine import ATP-binding protein YkoD</fullName>
        <ecNumber evidence="10">3.6.3.-</ecNumber>
    </submittedName>
</protein>
<dbReference type="PANTHER" id="PTHR43553">
    <property type="entry name" value="HEAVY METAL TRANSPORTER"/>
    <property type="match status" value="1"/>
</dbReference>
<dbReference type="InterPro" id="IPR003593">
    <property type="entry name" value="AAA+_ATPase"/>
</dbReference>
<organism evidence="10">
    <name type="scientific">uncultured Anaerotruncus sp</name>
    <dbReference type="NCBI Taxonomy" id="905011"/>
    <lineage>
        <taxon>Bacteria</taxon>
        <taxon>Bacillati</taxon>
        <taxon>Bacillota</taxon>
        <taxon>Clostridia</taxon>
        <taxon>Eubacteriales</taxon>
        <taxon>Oscillospiraceae</taxon>
        <taxon>Anaerotruncus</taxon>
        <taxon>environmental samples</taxon>
    </lineage>
</organism>
<dbReference type="GO" id="GO:0005524">
    <property type="term" value="F:ATP binding"/>
    <property type="evidence" value="ECO:0007669"/>
    <property type="project" value="UniProtKB-KW"/>
</dbReference>
<dbReference type="SMART" id="SM00382">
    <property type="entry name" value="AAA"/>
    <property type="match status" value="2"/>
</dbReference>
<keyword evidence="5" id="KW-0547">Nucleotide-binding</keyword>
<evidence type="ECO:0000256" key="7">
    <source>
        <dbReference type="ARBA" id="ARBA00022967"/>
    </source>
</evidence>
<dbReference type="GO" id="GO:0042626">
    <property type="term" value="F:ATPase-coupled transmembrane transporter activity"/>
    <property type="evidence" value="ECO:0007669"/>
    <property type="project" value="TreeGrafter"/>
</dbReference>
<reference evidence="10" key="1">
    <citation type="submission" date="2015-09" db="EMBL/GenBank/DDBJ databases">
        <authorList>
            <consortium name="Pathogen Informatics"/>
        </authorList>
    </citation>
    <scope>NUCLEOTIDE SEQUENCE</scope>
    <source>
        <strain evidence="10">2789STDY5834896</strain>
    </source>
</reference>
<dbReference type="EC" id="3.6.3.-" evidence="10"/>
<comment type="subcellular location">
    <subcellularLocation>
        <location evidence="1">Cell membrane</location>
        <topology evidence="1">Peripheral membrane protein</topology>
    </subcellularLocation>
</comment>
<keyword evidence="7" id="KW-1278">Translocase</keyword>
<dbReference type="AlphaFoldDB" id="A0A1C6KAS7"/>
<dbReference type="PROSITE" id="PS50893">
    <property type="entry name" value="ABC_TRANSPORTER_2"/>
    <property type="match status" value="2"/>
</dbReference>
<dbReference type="InterPro" id="IPR027417">
    <property type="entry name" value="P-loop_NTPase"/>
</dbReference>
<gene>
    <name evidence="10" type="primary">ykoD_3</name>
    <name evidence="10" type="ORF">SAMEA3545359_02821</name>
</gene>
<evidence type="ECO:0000256" key="3">
    <source>
        <dbReference type="ARBA" id="ARBA00022448"/>
    </source>
</evidence>
<dbReference type="EMBL" id="FMHG01000005">
    <property type="protein sequence ID" value="SCJ91247.1"/>
    <property type="molecule type" value="Genomic_DNA"/>
</dbReference>
<dbReference type="CDD" id="cd03225">
    <property type="entry name" value="ABC_cobalt_CbiO_domain1"/>
    <property type="match status" value="2"/>
</dbReference>
<evidence type="ECO:0000313" key="10">
    <source>
        <dbReference type="EMBL" id="SCJ91247.1"/>
    </source>
</evidence>
<evidence type="ECO:0000259" key="9">
    <source>
        <dbReference type="PROSITE" id="PS50893"/>
    </source>
</evidence>
<keyword evidence="4" id="KW-1003">Cell membrane</keyword>
<dbReference type="Pfam" id="PF00005">
    <property type="entry name" value="ABC_tran"/>
    <property type="match status" value="2"/>
</dbReference>
<name>A0A1C6KAS7_9FIRM</name>
<keyword evidence="8" id="KW-0472">Membrane</keyword>
<dbReference type="GO" id="GO:0016887">
    <property type="term" value="F:ATP hydrolysis activity"/>
    <property type="evidence" value="ECO:0007669"/>
    <property type="project" value="InterPro"/>
</dbReference>
<dbReference type="GO" id="GO:0043190">
    <property type="term" value="C:ATP-binding cassette (ABC) transporter complex"/>
    <property type="evidence" value="ECO:0007669"/>
    <property type="project" value="TreeGrafter"/>
</dbReference>
<keyword evidence="3" id="KW-0813">Transport</keyword>
<keyword evidence="6 10" id="KW-0067">ATP-binding</keyword>
<feature type="domain" description="ABC transporter" evidence="9">
    <location>
        <begin position="267"/>
        <end position="483"/>
    </location>
</feature>
<accession>A0A1C6KAS7</accession>
<dbReference type="InterPro" id="IPR015856">
    <property type="entry name" value="ABC_transpr_CbiO/EcfA_su"/>
</dbReference>
<dbReference type="InterPro" id="IPR003439">
    <property type="entry name" value="ABC_transporter-like_ATP-bd"/>
</dbReference>
<evidence type="ECO:0000256" key="2">
    <source>
        <dbReference type="ARBA" id="ARBA00005417"/>
    </source>
</evidence>
<evidence type="ECO:0000256" key="1">
    <source>
        <dbReference type="ARBA" id="ARBA00004202"/>
    </source>
</evidence>
<sequence length="483" mass="53498">METIAVQGLTFGYLKASGHRVLREMRTSFDRQDITLITGPSGCGKSTLLYLMAGIYPQSAGFIEAGQVRVEGRDPAVMPPWQRCRLVGMLFQNPDLQFCMDTLENELIFCLENVDAPREEIGPTIDRALAFCEIEHLRRRALSTLSGGEKQRAMLCCLVALRPRWLLLDEPFANLDDATARSLALKIAQLHREQGVGVVAVDHRVHNWVGLAERMCVLAPDGTPAADLPGPGQVPPEQLWQLGVSGPGQRYRTDMPVLAAANDTPVLELFDVAVHYGDRPVLRGVNARLFGGRTYAIVGDSGCGKTTLFAALSGMVRAEGQILLCGQDLQKRRRQLVGRIGFVTQSPQDQFVADTVLGEIEVSLRRQGLPEQAAQRAEEILREIGLYKYRRLSPYMLSQGQQRRLGVAALLAYDCQVLVADEPTYAQDLQNTLAVMEALHRQVRQRGIALLMSTHDRQLAHDYADLLFSLEGGVLREIDRSCL</sequence>
<dbReference type="SUPFAM" id="SSF52540">
    <property type="entry name" value="P-loop containing nucleoside triphosphate hydrolases"/>
    <property type="match status" value="2"/>
</dbReference>
<dbReference type="PROSITE" id="PS00211">
    <property type="entry name" value="ABC_TRANSPORTER_1"/>
    <property type="match status" value="2"/>
</dbReference>
<evidence type="ECO:0000256" key="8">
    <source>
        <dbReference type="ARBA" id="ARBA00023136"/>
    </source>
</evidence>
<comment type="similarity">
    <text evidence="2">Belongs to the ABC transporter superfamily.</text>
</comment>